<dbReference type="EC" id="3.4.24.-" evidence="15"/>
<dbReference type="Pfam" id="PF17862">
    <property type="entry name" value="AAA_lid_3"/>
    <property type="match status" value="1"/>
</dbReference>
<evidence type="ECO:0000256" key="1">
    <source>
        <dbReference type="ARBA" id="ARBA00004370"/>
    </source>
</evidence>
<gene>
    <name evidence="15" type="primary">ftsH</name>
    <name evidence="18" type="ORF">A2664_01850</name>
</gene>
<dbReference type="GO" id="GO:0004222">
    <property type="term" value="F:metalloendopeptidase activity"/>
    <property type="evidence" value="ECO:0007669"/>
    <property type="project" value="InterPro"/>
</dbReference>
<dbReference type="Gene3D" id="1.20.58.760">
    <property type="entry name" value="Peptidase M41"/>
    <property type="match status" value="1"/>
</dbReference>
<evidence type="ECO:0000256" key="7">
    <source>
        <dbReference type="ARBA" id="ARBA00022741"/>
    </source>
</evidence>
<name>A0A1G2M2Z4_9BACT</name>
<dbReference type="GO" id="GO:0004176">
    <property type="term" value="F:ATP-dependent peptidase activity"/>
    <property type="evidence" value="ECO:0007669"/>
    <property type="project" value="InterPro"/>
</dbReference>
<organism evidence="18 19">
    <name type="scientific">Candidatus Taylorbacteria bacterium RIFCSPHIGHO2_01_FULL_46_22b</name>
    <dbReference type="NCBI Taxonomy" id="1802301"/>
    <lineage>
        <taxon>Bacteria</taxon>
        <taxon>Candidatus Tayloriibacteriota</taxon>
    </lineage>
</organism>
<comment type="similarity">
    <text evidence="14 15">In the central section; belongs to the AAA ATPase family.</text>
</comment>
<dbReference type="InterPro" id="IPR027417">
    <property type="entry name" value="P-loop_NTPase"/>
</dbReference>
<dbReference type="AlphaFoldDB" id="A0A1G2M2Z4"/>
<dbReference type="PROSITE" id="PS00674">
    <property type="entry name" value="AAA"/>
    <property type="match status" value="1"/>
</dbReference>
<dbReference type="SUPFAM" id="SSF140990">
    <property type="entry name" value="FtsH protease domain-like"/>
    <property type="match status" value="1"/>
</dbReference>
<comment type="cofactor">
    <cofactor evidence="15">
        <name>Zn(2+)</name>
        <dbReference type="ChEBI" id="CHEBI:29105"/>
    </cofactor>
    <text evidence="15">Binds 1 zinc ion per subunit.</text>
</comment>
<feature type="domain" description="AAA+ ATPase" evidence="17">
    <location>
        <begin position="205"/>
        <end position="344"/>
    </location>
</feature>
<feature type="binding site" evidence="15">
    <location>
        <begin position="213"/>
        <end position="220"/>
    </location>
    <ligand>
        <name>ATP</name>
        <dbReference type="ChEBI" id="CHEBI:30616"/>
    </ligand>
</feature>
<comment type="subcellular location">
    <subcellularLocation>
        <location evidence="15">Cell membrane</location>
        <topology evidence="15">Multi-pass membrane protein</topology>
        <orientation evidence="15">Cytoplasmic side</orientation>
    </subcellularLocation>
    <subcellularLocation>
        <location evidence="1">Membrane</location>
    </subcellularLocation>
</comment>
<dbReference type="InterPro" id="IPR041569">
    <property type="entry name" value="AAA_lid_3"/>
</dbReference>
<comment type="function">
    <text evidence="15">Acts as a processive, ATP-dependent zinc metallopeptidase for both cytoplasmic and membrane proteins. Plays a role in the quality control of integral membrane proteins.</text>
</comment>
<evidence type="ECO:0000313" key="18">
    <source>
        <dbReference type="EMBL" id="OHA18193.1"/>
    </source>
</evidence>
<evidence type="ECO:0000256" key="2">
    <source>
        <dbReference type="ARBA" id="ARBA00010044"/>
    </source>
</evidence>
<comment type="similarity">
    <text evidence="2 15">In the C-terminal section; belongs to the peptidase M41 family.</text>
</comment>
<dbReference type="GO" id="GO:0016887">
    <property type="term" value="F:ATP hydrolysis activity"/>
    <property type="evidence" value="ECO:0007669"/>
    <property type="project" value="UniProtKB-UniRule"/>
</dbReference>
<evidence type="ECO:0000256" key="8">
    <source>
        <dbReference type="ARBA" id="ARBA00022801"/>
    </source>
</evidence>
<evidence type="ECO:0000256" key="15">
    <source>
        <dbReference type="HAMAP-Rule" id="MF_01458"/>
    </source>
</evidence>
<feature type="binding site" evidence="15">
    <location>
        <position position="439"/>
    </location>
    <ligand>
        <name>Zn(2+)</name>
        <dbReference type="ChEBI" id="CHEBI:29105"/>
        <note>catalytic</note>
    </ligand>
</feature>
<keyword evidence="5 15" id="KW-0812">Transmembrane</keyword>
<keyword evidence="3 15" id="KW-1003">Cell membrane</keyword>
<evidence type="ECO:0000256" key="3">
    <source>
        <dbReference type="ARBA" id="ARBA00022475"/>
    </source>
</evidence>
<dbReference type="InterPro" id="IPR005936">
    <property type="entry name" value="FtsH"/>
</dbReference>
<dbReference type="Pfam" id="PF06480">
    <property type="entry name" value="FtsH_ext"/>
    <property type="match status" value="1"/>
</dbReference>
<dbReference type="GO" id="GO:0005886">
    <property type="term" value="C:plasma membrane"/>
    <property type="evidence" value="ECO:0007669"/>
    <property type="project" value="UniProtKB-SubCell"/>
</dbReference>
<evidence type="ECO:0000259" key="17">
    <source>
        <dbReference type="SMART" id="SM00382"/>
    </source>
</evidence>
<dbReference type="PANTHER" id="PTHR23076">
    <property type="entry name" value="METALLOPROTEASE M41 FTSH"/>
    <property type="match status" value="1"/>
</dbReference>
<keyword evidence="7 15" id="KW-0547">Nucleotide-binding</keyword>
<evidence type="ECO:0000256" key="12">
    <source>
        <dbReference type="ARBA" id="ARBA00023049"/>
    </source>
</evidence>
<keyword evidence="8 15" id="KW-0378">Hydrolase</keyword>
<dbReference type="EMBL" id="MHRF01000007">
    <property type="protein sequence ID" value="OHA18193.1"/>
    <property type="molecule type" value="Genomic_DNA"/>
</dbReference>
<keyword evidence="18" id="KW-0132">Cell division</keyword>
<dbReference type="Gene3D" id="3.40.50.300">
    <property type="entry name" value="P-loop containing nucleotide triphosphate hydrolases"/>
    <property type="match status" value="1"/>
</dbReference>
<dbReference type="Gene3D" id="1.10.8.60">
    <property type="match status" value="1"/>
</dbReference>
<evidence type="ECO:0000256" key="13">
    <source>
        <dbReference type="ARBA" id="ARBA00023136"/>
    </source>
</evidence>
<evidence type="ECO:0000256" key="10">
    <source>
        <dbReference type="ARBA" id="ARBA00022840"/>
    </source>
</evidence>
<feature type="binding site" evidence="15">
    <location>
        <position position="511"/>
    </location>
    <ligand>
        <name>Zn(2+)</name>
        <dbReference type="ChEBI" id="CHEBI:29105"/>
        <note>catalytic</note>
    </ligand>
</feature>
<dbReference type="FunFam" id="3.40.50.300:FF:000001">
    <property type="entry name" value="ATP-dependent zinc metalloprotease FtsH"/>
    <property type="match status" value="1"/>
</dbReference>
<keyword evidence="13 15" id="KW-0472">Membrane</keyword>
<sequence>METGKPKKPRLLFNISTAIIIFFALTLGYSLLTENQAPANQISLSELVTDINAGKVSALSINGDAVEVTYTGETPEVKAVRKEDSVSILDSLKNLGVDSKKLSAIGVTVKTPSGFSFWFFNLAPFILPLVFILVFIWFLSRQVRGAGMQAFSFGQSKARMIAPDDKRQRVTFKDVAGVKEAKEELSEVVDFLKNPRKFFEIGARIPKGMLLMGAPGTGKTLLARAVAGEAGVAFFSISGSEFVEMFVGVGASRVRDLFKLAKHTAPAIIFIDEIDAVGRVRGTGVGGGNDEREQTLNQILVEMDGFEPTEKVIVMAATNRPDVLDPALLRPGRFDRRVILDLPDRNDREEILKLHSRKKPFAEDVNLRVIAERTPGFSGADLYSLMNEGAILAARENRTKVSQYDLIRAIEKVMLGPERKSHLLSVKEKEITAYHEAGHALVASVLPFADPVHKISIISRGRAGGYTLKLPLEDRRLQSRREFLDDISVSLAGFVAEQMMFNDVTTGPSNDLQVASALTRDMVTKYGMSEKLGPIAYEASAGVLYGKPFAEREYSERISAEIDSEVSHIVEGALKKATDVLTKHKKALQAIAGRLIEVETIERDDFEKLLIANGIVPKRKAEIEHKV</sequence>
<dbReference type="STRING" id="1802301.A2664_01850"/>
<comment type="caution">
    <text evidence="18">The sequence shown here is derived from an EMBL/GenBank/DDBJ whole genome shotgun (WGS) entry which is preliminary data.</text>
</comment>
<dbReference type="InterPro" id="IPR003593">
    <property type="entry name" value="AAA+_ATPase"/>
</dbReference>
<dbReference type="InterPro" id="IPR003960">
    <property type="entry name" value="ATPase_AAA_CS"/>
</dbReference>
<comment type="similarity">
    <text evidence="16">Belongs to the AAA ATPase family.</text>
</comment>
<dbReference type="InterPro" id="IPR011546">
    <property type="entry name" value="Pept_M41_FtsH_extracell"/>
</dbReference>
<reference evidence="18 19" key="1">
    <citation type="journal article" date="2016" name="Nat. Commun.">
        <title>Thousands of microbial genomes shed light on interconnected biogeochemical processes in an aquifer system.</title>
        <authorList>
            <person name="Anantharaman K."/>
            <person name="Brown C.T."/>
            <person name="Hug L.A."/>
            <person name="Sharon I."/>
            <person name="Castelle C.J."/>
            <person name="Probst A.J."/>
            <person name="Thomas B.C."/>
            <person name="Singh A."/>
            <person name="Wilkins M.J."/>
            <person name="Karaoz U."/>
            <person name="Brodie E.L."/>
            <person name="Williams K.H."/>
            <person name="Hubbard S.S."/>
            <person name="Banfield J.F."/>
        </authorList>
    </citation>
    <scope>NUCLEOTIDE SEQUENCE [LARGE SCALE GENOMIC DNA]</scope>
</reference>
<dbReference type="GO" id="GO:0006508">
    <property type="term" value="P:proteolysis"/>
    <property type="evidence" value="ECO:0007669"/>
    <property type="project" value="UniProtKB-KW"/>
</dbReference>
<accession>A0A1G2M2Z4</accession>
<dbReference type="Proteomes" id="UP000178873">
    <property type="component" value="Unassembled WGS sequence"/>
</dbReference>
<dbReference type="InterPro" id="IPR003959">
    <property type="entry name" value="ATPase_AAA_core"/>
</dbReference>
<dbReference type="SUPFAM" id="SSF52540">
    <property type="entry name" value="P-loop containing nucleoside triphosphate hydrolases"/>
    <property type="match status" value="1"/>
</dbReference>
<feature type="transmembrane region" description="Helical" evidence="15">
    <location>
        <begin position="12"/>
        <end position="32"/>
    </location>
</feature>
<keyword evidence="9 15" id="KW-0862">Zinc</keyword>
<evidence type="ECO:0000256" key="14">
    <source>
        <dbReference type="ARBA" id="ARBA00061570"/>
    </source>
</evidence>
<dbReference type="SMART" id="SM00382">
    <property type="entry name" value="AAA"/>
    <property type="match status" value="1"/>
</dbReference>
<dbReference type="CDD" id="cd19501">
    <property type="entry name" value="RecA-like_FtsH"/>
    <property type="match status" value="1"/>
</dbReference>
<evidence type="ECO:0000256" key="9">
    <source>
        <dbReference type="ARBA" id="ARBA00022833"/>
    </source>
</evidence>
<evidence type="ECO:0000256" key="4">
    <source>
        <dbReference type="ARBA" id="ARBA00022670"/>
    </source>
</evidence>
<dbReference type="InterPro" id="IPR037219">
    <property type="entry name" value="Peptidase_M41-like"/>
</dbReference>
<dbReference type="FunFam" id="1.10.8.60:FF:000001">
    <property type="entry name" value="ATP-dependent zinc metalloprotease FtsH"/>
    <property type="match status" value="1"/>
</dbReference>
<evidence type="ECO:0000256" key="16">
    <source>
        <dbReference type="RuleBase" id="RU003651"/>
    </source>
</evidence>
<feature type="transmembrane region" description="Helical" evidence="15">
    <location>
        <begin position="117"/>
        <end position="139"/>
    </location>
</feature>
<dbReference type="HAMAP" id="MF_01458">
    <property type="entry name" value="FtsH"/>
    <property type="match status" value="1"/>
</dbReference>
<dbReference type="GO" id="GO:0005524">
    <property type="term" value="F:ATP binding"/>
    <property type="evidence" value="ECO:0007669"/>
    <property type="project" value="UniProtKB-UniRule"/>
</dbReference>
<keyword evidence="4 15" id="KW-0645">Protease</keyword>
<proteinExistence type="inferred from homology"/>
<dbReference type="GO" id="GO:0051301">
    <property type="term" value="P:cell division"/>
    <property type="evidence" value="ECO:0007669"/>
    <property type="project" value="UniProtKB-KW"/>
</dbReference>
<keyword evidence="10 15" id="KW-0067">ATP-binding</keyword>
<evidence type="ECO:0000256" key="11">
    <source>
        <dbReference type="ARBA" id="ARBA00022989"/>
    </source>
</evidence>
<evidence type="ECO:0000256" key="6">
    <source>
        <dbReference type="ARBA" id="ARBA00022723"/>
    </source>
</evidence>
<keyword evidence="18" id="KW-0131">Cell cycle</keyword>
<dbReference type="Pfam" id="PF01434">
    <property type="entry name" value="Peptidase_M41"/>
    <property type="match status" value="1"/>
</dbReference>
<dbReference type="GO" id="GO:0008270">
    <property type="term" value="F:zinc ion binding"/>
    <property type="evidence" value="ECO:0007669"/>
    <property type="project" value="UniProtKB-UniRule"/>
</dbReference>
<keyword evidence="11 15" id="KW-1133">Transmembrane helix</keyword>
<dbReference type="InterPro" id="IPR000642">
    <property type="entry name" value="Peptidase_M41"/>
</dbReference>
<comment type="subunit">
    <text evidence="15">Homohexamer.</text>
</comment>
<dbReference type="NCBIfam" id="TIGR01241">
    <property type="entry name" value="FtsH_fam"/>
    <property type="match status" value="1"/>
</dbReference>
<dbReference type="Pfam" id="PF00004">
    <property type="entry name" value="AAA"/>
    <property type="match status" value="1"/>
</dbReference>
<dbReference type="GO" id="GO:0030163">
    <property type="term" value="P:protein catabolic process"/>
    <property type="evidence" value="ECO:0007669"/>
    <property type="project" value="UniProtKB-UniRule"/>
</dbReference>
<evidence type="ECO:0000313" key="19">
    <source>
        <dbReference type="Proteomes" id="UP000178873"/>
    </source>
</evidence>
<keyword evidence="6 15" id="KW-0479">Metal-binding</keyword>
<keyword evidence="12 15" id="KW-0482">Metalloprotease</keyword>
<evidence type="ECO:0000256" key="5">
    <source>
        <dbReference type="ARBA" id="ARBA00022692"/>
    </source>
</evidence>
<dbReference type="PANTHER" id="PTHR23076:SF97">
    <property type="entry name" value="ATP-DEPENDENT ZINC METALLOPROTEASE YME1L1"/>
    <property type="match status" value="1"/>
</dbReference>
<feature type="binding site" evidence="15">
    <location>
        <position position="435"/>
    </location>
    <ligand>
        <name>Zn(2+)</name>
        <dbReference type="ChEBI" id="CHEBI:29105"/>
        <note>catalytic</note>
    </ligand>
</feature>
<dbReference type="FunFam" id="1.20.58.760:FF:000001">
    <property type="entry name" value="ATP-dependent zinc metalloprotease FtsH"/>
    <property type="match status" value="1"/>
</dbReference>
<protein>
    <recommendedName>
        <fullName evidence="15">ATP-dependent zinc metalloprotease FtsH</fullName>
        <ecNumber evidence="15">3.4.24.-</ecNumber>
    </recommendedName>
</protein>
<feature type="active site" evidence="15">
    <location>
        <position position="436"/>
    </location>
</feature>